<evidence type="ECO:0000313" key="1">
    <source>
        <dbReference type="EMBL" id="KKW35478.1"/>
    </source>
</evidence>
<reference evidence="1 2" key="1">
    <citation type="journal article" date="2015" name="Nature">
        <title>rRNA introns, odd ribosomes, and small enigmatic genomes across a large radiation of phyla.</title>
        <authorList>
            <person name="Brown C.T."/>
            <person name="Hug L.A."/>
            <person name="Thomas B.C."/>
            <person name="Sharon I."/>
            <person name="Castelle C.J."/>
            <person name="Singh A."/>
            <person name="Wilkins M.J."/>
            <person name="Williams K.H."/>
            <person name="Banfield J.F."/>
        </authorList>
    </citation>
    <scope>NUCLEOTIDE SEQUENCE [LARGE SCALE GENOMIC DNA]</scope>
</reference>
<proteinExistence type="predicted"/>
<protein>
    <submittedName>
        <fullName evidence="1">Uncharacterized protein</fullName>
    </submittedName>
</protein>
<gene>
    <name evidence="1" type="ORF">UY83_C0007G0002</name>
</gene>
<comment type="caution">
    <text evidence="1">The sequence shown here is derived from an EMBL/GenBank/DDBJ whole genome shotgun (WGS) entry which is preliminary data.</text>
</comment>
<evidence type="ECO:0000313" key="2">
    <source>
        <dbReference type="Proteomes" id="UP000034740"/>
    </source>
</evidence>
<organism evidence="1 2">
    <name type="scientific">Candidatus Adlerbacteria bacterium GW2011_GWA1_54_10</name>
    <dbReference type="NCBI Taxonomy" id="1618605"/>
    <lineage>
        <taxon>Bacteria</taxon>
        <taxon>Candidatus Adleribacteriota</taxon>
    </lineage>
</organism>
<accession>A0A0G1XW95</accession>
<sequence>MNLVRFTRIPAQLRWAFDYYPFEIRHGRVSSGNGPLLVGVWRRKGSGQPYEPVSAQFVANHIASKVRGSYVLPQTDEDLNTALRQLQVA</sequence>
<dbReference type="Proteomes" id="UP000034740">
    <property type="component" value="Unassembled WGS sequence"/>
</dbReference>
<name>A0A0G1XW95_9BACT</name>
<dbReference type="EMBL" id="LCRO01000007">
    <property type="protein sequence ID" value="KKW35478.1"/>
    <property type="molecule type" value="Genomic_DNA"/>
</dbReference>
<dbReference type="AlphaFoldDB" id="A0A0G1XW95"/>